<dbReference type="GO" id="GO:0000976">
    <property type="term" value="F:transcription cis-regulatory region binding"/>
    <property type="evidence" value="ECO:0007669"/>
    <property type="project" value="TreeGrafter"/>
</dbReference>
<comment type="caution">
    <text evidence="1">The sequence shown here is derived from an EMBL/GenBank/DDBJ whole genome shotgun (WGS) entry which is preliminary data.</text>
</comment>
<dbReference type="GO" id="GO:0030915">
    <property type="term" value="C:Smc5-Smc6 complex"/>
    <property type="evidence" value="ECO:0007669"/>
    <property type="project" value="InterPro"/>
</dbReference>
<keyword evidence="2" id="KW-1185">Reference proteome</keyword>
<dbReference type="OrthoDB" id="1885692at2759"/>
<evidence type="ECO:0000313" key="2">
    <source>
        <dbReference type="Proteomes" id="UP000655225"/>
    </source>
</evidence>
<dbReference type="GO" id="GO:0045892">
    <property type="term" value="P:negative regulation of DNA-templated transcription"/>
    <property type="evidence" value="ECO:0007669"/>
    <property type="project" value="InterPro"/>
</dbReference>
<sequence>MENSKRNNRGIEENTMAILDASGVKDAQDVDDDRLSFLEAVRASSIVPESGTAPTGKMLGAIFQILKDGKSLELTMASYQLLNALDKHFPRVYLSHSDKSKLSSTKQFELVVKEAWSPFVLGSEGVYSGREAAVKHSSEPLDSFGFHLLIQDIAQVANGANFQVFDTKPLGDMLAFQYLVNVLEGDFLPRNTAYRETKNWALLRESMLNMILEAFLLLISGGKGEGFQTRYNVQGSRRISYKSLIKDCVSIISNRCYLHAGFSLYDLKTPEESSAKTIHSCDAAVSIALVELGKGTCTAVQKLLVLIMELDMSKKQADMQGCTTRADGVRTPLVEIILDELTYNEDLLSPFFQAFSEPKWKLEMILQYFWKYITKPSVRTRRSNNSSEDATFGGVLKCFSNGTNTKSIIKKISTEVSQLLLAHAFQAYLSLQHSVEDIADSREDIGGSSVVQICESMISAFHNLRRMDEDVEIMPLAKEALFTAATILSTKS</sequence>
<dbReference type="InterPro" id="IPR034561">
    <property type="entry name" value="SNI1"/>
</dbReference>
<dbReference type="GO" id="GO:0005634">
    <property type="term" value="C:nucleus"/>
    <property type="evidence" value="ECO:0007669"/>
    <property type="project" value="InterPro"/>
</dbReference>
<evidence type="ECO:0000313" key="1">
    <source>
        <dbReference type="EMBL" id="KAF8413798.1"/>
    </source>
</evidence>
<gene>
    <name evidence="1" type="ORF">HHK36_001791</name>
</gene>
<evidence type="ECO:0008006" key="3">
    <source>
        <dbReference type="Google" id="ProtNLM"/>
    </source>
</evidence>
<dbReference type="GO" id="GO:0006974">
    <property type="term" value="P:DNA damage response"/>
    <property type="evidence" value="ECO:0007669"/>
    <property type="project" value="InterPro"/>
</dbReference>
<proteinExistence type="predicted"/>
<dbReference type="GO" id="GO:0010113">
    <property type="term" value="P:negative regulation of systemic acquired resistance"/>
    <property type="evidence" value="ECO:0007669"/>
    <property type="project" value="TreeGrafter"/>
</dbReference>
<dbReference type="EMBL" id="JABCRI010000001">
    <property type="protein sequence ID" value="KAF8413798.1"/>
    <property type="molecule type" value="Genomic_DNA"/>
</dbReference>
<dbReference type="Proteomes" id="UP000655225">
    <property type="component" value="Unassembled WGS sequence"/>
</dbReference>
<dbReference type="AlphaFoldDB" id="A0A834ZYQ4"/>
<dbReference type="OMA" id="CIAMQKF"/>
<reference evidence="1 2" key="1">
    <citation type="submission" date="2020-04" db="EMBL/GenBank/DDBJ databases">
        <title>Plant Genome Project.</title>
        <authorList>
            <person name="Zhang R.-G."/>
        </authorList>
    </citation>
    <scope>NUCLEOTIDE SEQUENCE [LARGE SCALE GENOMIC DNA]</scope>
    <source>
        <strain evidence="1">YNK0</strain>
        <tissue evidence="1">Leaf</tissue>
    </source>
</reference>
<dbReference type="PANTHER" id="PTHR37243">
    <property type="entry name" value="NEGATIVE REGULATOR OF SYSTEMIC ACQUIRED RESISTANCE SNI1"/>
    <property type="match status" value="1"/>
</dbReference>
<organism evidence="1 2">
    <name type="scientific">Tetracentron sinense</name>
    <name type="common">Spur-leaf</name>
    <dbReference type="NCBI Taxonomy" id="13715"/>
    <lineage>
        <taxon>Eukaryota</taxon>
        <taxon>Viridiplantae</taxon>
        <taxon>Streptophyta</taxon>
        <taxon>Embryophyta</taxon>
        <taxon>Tracheophyta</taxon>
        <taxon>Spermatophyta</taxon>
        <taxon>Magnoliopsida</taxon>
        <taxon>Trochodendrales</taxon>
        <taxon>Trochodendraceae</taxon>
        <taxon>Tetracentron</taxon>
    </lineage>
</organism>
<protein>
    <recommendedName>
        <fullName evidence="3">Negative regulator of systemic acquired resistance SNI1</fullName>
    </recommendedName>
</protein>
<name>A0A834ZYQ4_TETSI</name>
<accession>A0A834ZYQ4</accession>
<dbReference type="PANTHER" id="PTHR37243:SF2">
    <property type="entry name" value="NEGATIVE REGULATOR OF SYSTEMIC ACQUIRED RESISTANCE SNI1"/>
    <property type="match status" value="1"/>
</dbReference>